<feature type="region of interest" description="Disordered" evidence="3">
    <location>
        <begin position="449"/>
        <end position="480"/>
    </location>
</feature>
<accession>A0A162IJC6</accession>
<evidence type="ECO:0000259" key="4">
    <source>
        <dbReference type="PROSITE" id="PS50011"/>
    </source>
</evidence>
<feature type="compositionally biased region" description="Polar residues" evidence="3">
    <location>
        <begin position="51"/>
        <end position="65"/>
    </location>
</feature>
<dbReference type="PANTHER" id="PTHR24346">
    <property type="entry name" value="MAP/MICROTUBULE AFFINITY-REGULATING KINASE"/>
    <property type="match status" value="1"/>
</dbReference>
<feature type="domain" description="Protein kinase" evidence="4">
    <location>
        <begin position="647"/>
        <end position="964"/>
    </location>
</feature>
<feature type="compositionally biased region" description="Basic and acidic residues" evidence="3">
    <location>
        <begin position="83"/>
        <end position="95"/>
    </location>
</feature>
<dbReference type="GO" id="GO:0005524">
    <property type="term" value="F:ATP binding"/>
    <property type="evidence" value="ECO:0007669"/>
    <property type="project" value="UniProtKB-KW"/>
</dbReference>
<feature type="region of interest" description="Disordered" evidence="3">
    <location>
        <begin position="609"/>
        <end position="632"/>
    </location>
</feature>
<comment type="caution">
    <text evidence="5">The sequence shown here is derived from an EMBL/GenBank/DDBJ whole genome shotgun (WGS) entry which is preliminary data.</text>
</comment>
<dbReference type="GO" id="GO:0004674">
    <property type="term" value="F:protein serine/threonine kinase activity"/>
    <property type="evidence" value="ECO:0007669"/>
    <property type="project" value="TreeGrafter"/>
</dbReference>
<dbReference type="PROSITE" id="PS00108">
    <property type="entry name" value="PROTEIN_KINASE_ST"/>
    <property type="match status" value="1"/>
</dbReference>
<proteinExistence type="predicted"/>
<protein>
    <submittedName>
        <fullName evidence="5">Kinase domain containing protein</fullName>
    </submittedName>
</protein>
<organism evidence="5 6">
    <name type="scientific">Ascosphaera apis ARSEF 7405</name>
    <dbReference type="NCBI Taxonomy" id="392613"/>
    <lineage>
        <taxon>Eukaryota</taxon>
        <taxon>Fungi</taxon>
        <taxon>Dikarya</taxon>
        <taxon>Ascomycota</taxon>
        <taxon>Pezizomycotina</taxon>
        <taxon>Eurotiomycetes</taxon>
        <taxon>Eurotiomycetidae</taxon>
        <taxon>Onygenales</taxon>
        <taxon>Ascosphaeraceae</taxon>
        <taxon>Ascosphaera</taxon>
    </lineage>
</organism>
<dbReference type="OrthoDB" id="410920at2759"/>
<dbReference type="Proteomes" id="UP000242877">
    <property type="component" value="Unassembled WGS sequence"/>
</dbReference>
<feature type="region of interest" description="Disordered" evidence="3">
    <location>
        <begin position="51"/>
        <end position="105"/>
    </location>
</feature>
<feature type="compositionally biased region" description="Pro residues" evidence="3">
    <location>
        <begin position="618"/>
        <end position="628"/>
    </location>
</feature>
<feature type="compositionally biased region" description="Basic and acidic residues" evidence="3">
    <location>
        <begin position="450"/>
        <end position="462"/>
    </location>
</feature>
<dbReference type="SUPFAM" id="SSF56112">
    <property type="entry name" value="Protein kinase-like (PK-like)"/>
    <property type="match status" value="1"/>
</dbReference>
<dbReference type="Gene3D" id="1.10.510.10">
    <property type="entry name" value="Transferase(Phosphotransferase) domain 1"/>
    <property type="match status" value="1"/>
</dbReference>
<keyword evidence="5" id="KW-0418">Kinase</keyword>
<keyword evidence="6" id="KW-1185">Reference proteome</keyword>
<keyword evidence="5" id="KW-0808">Transferase</keyword>
<dbReference type="AlphaFoldDB" id="A0A162IJC6"/>
<sequence>MLVPSRFDNGPDIPDRQSVHHHPDHHALKSSADPSLHLDFQSNLGCHLDSTSTAFSGQQGTTRPISRTIPRDSLAGARPGPAKIDRQTFNPDRRQSAMPASHSAAHAPVMLRVSIYDGDDDDVFGPSKPYDSASAFSHPLSFNSTAAIATTAPSSSFPDHMDVDDDGNRTRVRPSISTTDAFDTKSMEGSSLITEGATNLVSVGAGTIASRDGGTGTGPGPVIARSAAGNGTGARLACELLSASPPAIDESDAFVFSSSSAAPQSATSSSTTTATAASEILDEMAKTRKNSKSISKPGGHQHKHSNIPTLHVRTDFDATTPQQQRPSSYHNGIQSVHQLSPDTFYDLPSPSLRHSASTASLPRRAPSVRRAGLHSAGGSLSPASVLSSPQLAALTDITPLPSPISSVGSPSWKGSGSSYGYGYGNYGSGGFSLNGALGYELGSRPISRRASVDRRGSVDRKVSGSYGGSGSGSSLSLSRRSSVRSKKSFGSLVAAAASLSSSTGDDNRLRPTTPTPASERSFASGQITRRRNKTVSSEVSVLRPSPPSSLSTVSTTSNMPPTPQIHIPHIHREEYLAVQRGVRPPTPPRSLKSDAGLDEVDEDRRARGQHLLVSPTSPVSPPSPPKTPTGPIFVVRSVRDEGKELRFRGIKQLGTGTFSRVWLGVAEQETPVRSFSGCPTIKPRKTELIALKVIELGPAGGADEQRVETSMRREIEVLKEITHPSIVELRGVGYLAERRKQAVLALNHCAGGDLFEFAANERGKDGVIGPRVIRRIFAELVDATRYLHRNWIVHRDIKLENVLVNITAAELRAISDIESYPYPLVTLSDLGLSRHIERPPASPFLRTRCGSEDYAAPEIIMGQPYDGRATDAWALGVLLYALLESRLPFDPLPSAKGDRGKLRARTPHRIARVEYGWVRYGDDDEEWDAEKGKEVEGAHAIVDGLLKRVTRRISLDEVADSEWVKGGITVAGGIRRCDA</sequence>
<gene>
    <name evidence="5" type="ORF">AAP_01570</name>
</gene>
<dbReference type="InterPro" id="IPR011009">
    <property type="entry name" value="Kinase-like_dom_sf"/>
</dbReference>
<feature type="compositionally biased region" description="Low complexity" evidence="3">
    <location>
        <begin position="535"/>
        <end position="557"/>
    </location>
</feature>
<evidence type="ECO:0000313" key="6">
    <source>
        <dbReference type="Proteomes" id="UP000242877"/>
    </source>
</evidence>
<feature type="compositionally biased region" description="Polar residues" evidence="3">
    <location>
        <begin position="510"/>
        <end position="527"/>
    </location>
</feature>
<feature type="region of interest" description="Disordered" evidence="3">
    <location>
        <begin position="286"/>
        <end position="309"/>
    </location>
</feature>
<dbReference type="PANTHER" id="PTHR24346:SF110">
    <property type="entry name" value="NON-SPECIFIC SERINE_THREONINE PROTEIN KINASE"/>
    <property type="match status" value="1"/>
</dbReference>
<feature type="region of interest" description="Disordered" evidence="3">
    <location>
        <begin position="340"/>
        <end position="385"/>
    </location>
</feature>
<dbReference type="InterPro" id="IPR000719">
    <property type="entry name" value="Prot_kinase_dom"/>
</dbReference>
<feature type="region of interest" description="Disordered" evidence="3">
    <location>
        <begin position="1"/>
        <end position="31"/>
    </location>
</feature>
<reference evidence="5 6" key="1">
    <citation type="journal article" date="2016" name="Genome Biol. Evol.">
        <title>Divergent and convergent evolution of fungal pathogenicity.</title>
        <authorList>
            <person name="Shang Y."/>
            <person name="Xiao G."/>
            <person name="Zheng P."/>
            <person name="Cen K."/>
            <person name="Zhan S."/>
            <person name="Wang C."/>
        </authorList>
    </citation>
    <scope>NUCLEOTIDE SEQUENCE [LARGE SCALE GENOMIC DNA]</scope>
    <source>
        <strain evidence="5 6">ARSEF 7405</strain>
    </source>
</reference>
<feature type="region of interest" description="Disordered" evidence="3">
    <location>
        <begin position="500"/>
        <end position="565"/>
    </location>
</feature>
<evidence type="ECO:0000313" key="5">
    <source>
        <dbReference type="EMBL" id="KZZ95082.1"/>
    </source>
</evidence>
<evidence type="ECO:0000256" key="3">
    <source>
        <dbReference type="SAM" id="MobiDB-lite"/>
    </source>
</evidence>
<keyword evidence="1" id="KW-0547">Nucleotide-binding</keyword>
<evidence type="ECO:0000256" key="2">
    <source>
        <dbReference type="ARBA" id="ARBA00022840"/>
    </source>
</evidence>
<dbReference type="GO" id="GO:0005737">
    <property type="term" value="C:cytoplasm"/>
    <property type="evidence" value="ECO:0007669"/>
    <property type="project" value="TreeGrafter"/>
</dbReference>
<dbReference type="InterPro" id="IPR008271">
    <property type="entry name" value="Ser/Thr_kinase_AS"/>
</dbReference>
<name>A0A162IJC6_9EURO</name>
<dbReference type="SMART" id="SM00220">
    <property type="entry name" value="S_TKc"/>
    <property type="match status" value="1"/>
</dbReference>
<dbReference type="EMBL" id="AZGZ01000005">
    <property type="protein sequence ID" value="KZZ95082.1"/>
    <property type="molecule type" value="Genomic_DNA"/>
</dbReference>
<dbReference type="VEuPathDB" id="FungiDB:AAP_01570"/>
<dbReference type="GO" id="GO:0035556">
    <property type="term" value="P:intracellular signal transduction"/>
    <property type="evidence" value="ECO:0007669"/>
    <property type="project" value="TreeGrafter"/>
</dbReference>
<evidence type="ECO:0000256" key="1">
    <source>
        <dbReference type="ARBA" id="ARBA00022741"/>
    </source>
</evidence>
<feature type="compositionally biased region" description="Low complexity" evidence="3">
    <location>
        <begin position="96"/>
        <end position="105"/>
    </location>
</feature>
<dbReference type="Pfam" id="PF00069">
    <property type="entry name" value="Pkinase"/>
    <property type="match status" value="1"/>
</dbReference>
<keyword evidence="2" id="KW-0067">ATP-binding</keyword>
<dbReference type="PROSITE" id="PS50011">
    <property type="entry name" value="PROTEIN_KINASE_DOM"/>
    <property type="match status" value="1"/>
</dbReference>